<keyword evidence="2" id="KW-0812">Transmembrane</keyword>
<feature type="transmembrane region" description="Helical" evidence="2">
    <location>
        <begin position="52"/>
        <end position="79"/>
    </location>
</feature>
<dbReference type="EMBL" id="JACCKD010000005">
    <property type="protein sequence ID" value="MBA0126749.1"/>
    <property type="molecule type" value="Genomic_DNA"/>
</dbReference>
<dbReference type="Proteomes" id="UP000582974">
    <property type="component" value="Unassembled WGS sequence"/>
</dbReference>
<organism evidence="3 4">
    <name type="scientific">Haloechinothrix aidingensis</name>
    <dbReference type="NCBI Taxonomy" id="2752311"/>
    <lineage>
        <taxon>Bacteria</taxon>
        <taxon>Bacillati</taxon>
        <taxon>Actinomycetota</taxon>
        <taxon>Actinomycetes</taxon>
        <taxon>Pseudonocardiales</taxon>
        <taxon>Pseudonocardiaceae</taxon>
        <taxon>Haloechinothrix</taxon>
    </lineage>
</organism>
<comment type="caution">
    <text evidence="3">The sequence shown here is derived from an EMBL/GenBank/DDBJ whole genome shotgun (WGS) entry which is preliminary data.</text>
</comment>
<evidence type="ECO:0000313" key="3">
    <source>
        <dbReference type="EMBL" id="MBA0126749.1"/>
    </source>
</evidence>
<keyword evidence="2" id="KW-0472">Membrane</keyword>
<feature type="transmembrane region" description="Helical" evidence="2">
    <location>
        <begin position="169"/>
        <end position="188"/>
    </location>
</feature>
<dbReference type="AlphaFoldDB" id="A0A838ABW9"/>
<evidence type="ECO:0000256" key="1">
    <source>
        <dbReference type="SAM" id="MobiDB-lite"/>
    </source>
</evidence>
<feature type="transmembrane region" description="Helical" evidence="2">
    <location>
        <begin position="91"/>
        <end position="114"/>
    </location>
</feature>
<feature type="transmembrane region" description="Helical" evidence="2">
    <location>
        <begin position="134"/>
        <end position="157"/>
    </location>
</feature>
<protein>
    <submittedName>
        <fullName evidence="3">Uncharacterized protein</fullName>
    </submittedName>
</protein>
<feature type="transmembrane region" description="Helical" evidence="2">
    <location>
        <begin position="12"/>
        <end position="32"/>
    </location>
</feature>
<keyword evidence="2" id="KW-1133">Transmembrane helix</keyword>
<evidence type="ECO:0000313" key="4">
    <source>
        <dbReference type="Proteomes" id="UP000582974"/>
    </source>
</evidence>
<reference evidence="3 4" key="1">
    <citation type="submission" date="2020-07" db="EMBL/GenBank/DDBJ databases">
        <title>Genome of Haloechinothrix sp.</title>
        <authorList>
            <person name="Tang S.-K."/>
            <person name="Yang L."/>
            <person name="Zhu W.-Y."/>
        </authorList>
    </citation>
    <scope>NUCLEOTIDE SEQUENCE [LARGE SCALE GENOMIC DNA]</scope>
    <source>
        <strain evidence="3 4">YIM 98757</strain>
    </source>
</reference>
<sequence length="272" mass="30257">MTTKALRWCTWAGPVWVGLLAIGFVIFAGFMPPPSPELGADAVAQMYADNQVSMQIGMAIMMCGAAIMGPWGVAISVWTRRTEAGFPVLTYTQLVSLGCGVAIFVILYIPWGVATFRPLETSPEITQMLNDFGWFMFLMDVPPFIIWVAAIGLGILWNPGKHQAYPRWVGYYSLCSALLMFPGLFLIFFKTGPLAWNGLLAFYVLMAEILTWALVMTVYTERAIRQYERKYRHTGIGDGDGQVGDEDGTWHSENSVPSRLHSEGPAPSEYIY</sequence>
<keyword evidence="4" id="KW-1185">Reference proteome</keyword>
<proteinExistence type="predicted"/>
<feature type="region of interest" description="Disordered" evidence="1">
    <location>
        <begin position="238"/>
        <end position="272"/>
    </location>
</feature>
<dbReference type="RefSeq" id="WP_180893597.1">
    <property type="nucleotide sequence ID" value="NZ_JACCKD010000005.1"/>
</dbReference>
<evidence type="ECO:0000256" key="2">
    <source>
        <dbReference type="SAM" id="Phobius"/>
    </source>
</evidence>
<name>A0A838ABW9_9PSEU</name>
<accession>A0A838ABW9</accession>
<gene>
    <name evidence="3" type="ORF">H0B56_14460</name>
</gene>
<feature type="transmembrane region" description="Helical" evidence="2">
    <location>
        <begin position="200"/>
        <end position="220"/>
    </location>
</feature>